<organism evidence="2 3">
    <name type="scientific">Gossypium barbadense</name>
    <name type="common">Sea Island cotton</name>
    <name type="synonym">Hibiscus barbadensis</name>
    <dbReference type="NCBI Taxonomy" id="3634"/>
    <lineage>
        <taxon>Eukaryota</taxon>
        <taxon>Viridiplantae</taxon>
        <taxon>Streptophyta</taxon>
        <taxon>Embryophyta</taxon>
        <taxon>Tracheophyta</taxon>
        <taxon>Spermatophyta</taxon>
        <taxon>Magnoliopsida</taxon>
        <taxon>eudicotyledons</taxon>
        <taxon>Gunneridae</taxon>
        <taxon>Pentapetalae</taxon>
        <taxon>rosids</taxon>
        <taxon>malvids</taxon>
        <taxon>Malvales</taxon>
        <taxon>Malvaceae</taxon>
        <taxon>Malvoideae</taxon>
        <taxon>Gossypium</taxon>
    </lineage>
</organism>
<evidence type="ECO:0000256" key="1">
    <source>
        <dbReference type="SAM" id="MobiDB-lite"/>
    </source>
</evidence>
<sequence length="225" mass="25607">MPVDEPFVTRSTVVPDKVDLCRAMLGKVSNRWSHGRSYVGLPEELEDFRLLLDQSFEAKFEWMSFTDANIIYCIPSKVFSNWDMWDVKVSLLVYVVVEMHKSDQGSTMSTSRLGIVGWNPYPSMNNFPQWTGRRRVDKFDRRDNENRHNNSVGGDAVAQQQSTTEDYDGISVAGDKAQWPLLGAGRGDNSSEEEVYRPAPSEPHKNPPHNRCPLLCGTHSPRRDD</sequence>
<name>A0A2P5Y4F5_GOSBA</name>
<dbReference type="OrthoDB" id="1001962at2759"/>
<dbReference type="Proteomes" id="UP000239757">
    <property type="component" value="Unassembled WGS sequence"/>
</dbReference>
<gene>
    <name evidence="2" type="ORF">GOBAR_AA10217</name>
</gene>
<reference evidence="2 3" key="1">
    <citation type="submission" date="2015-01" db="EMBL/GenBank/DDBJ databases">
        <title>Genome of allotetraploid Gossypium barbadense reveals genomic plasticity and fiber elongation in cotton evolution.</title>
        <authorList>
            <person name="Chen X."/>
            <person name="Liu X."/>
            <person name="Zhao B."/>
            <person name="Zheng H."/>
            <person name="Hu Y."/>
            <person name="Lu G."/>
            <person name="Yang C."/>
            <person name="Chen J."/>
            <person name="Shan C."/>
            <person name="Zhang L."/>
            <person name="Zhou Y."/>
            <person name="Wang L."/>
            <person name="Guo W."/>
            <person name="Bai Y."/>
            <person name="Ruan J."/>
            <person name="Shangguan X."/>
            <person name="Mao Y."/>
            <person name="Jiang J."/>
            <person name="Zhu Y."/>
            <person name="Lei J."/>
            <person name="Kang H."/>
            <person name="Chen S."/>
            <person name="He X."/>
            <person name="Wang R."/>
            <person name="Wang Y."/>
            <person name="Chen J."/>
            <person name="Wang L."/>
            <person name="Yu S."/>
            <person name="Wang B."/>
            <person name="Wei J."/>
            <person name="Song S."/>
            <person name="Lu X."/>
            <person name="Gao Z."/>
            <person name="Gu W."/>
            <person name="Deng X."/>
            <person name="Ma D."/>
            <person name="Wang S."/>
            <person name="Liang W."/>
            <person name="Fang L."/>
            <person name="Cai C."/>
            <person name="Zhu X."/>
            <person name="Zhou B."/>
            <person name="Zhang Y."/>
            <person name="Chen Z."/>
            <person name="Xu S."/>
            <person name="Zhu R."/>
            <person name="Wang S."/>
            <person name="Zhang T."/>
            <person name="Zhao G."/>
        </authorList>
    </citation>
    <scope>NUCLEOTIDE SEQUENCE [LARGE SCALE GENOMIC DNA]</scope>
    <source>
        <strain evidence="3">cv. Xinhai21</strain>
        <tissue evidence="2">Leaf</tissue>
    </source>
</reference>
<accession>A0A2P5Y4F5</accession>
<evidence type="ECO:0000313" key="3">
    <source>
        <dbReference type="Proteomes" id="UP000239757"/>
    </source>
</evidence>
<dbReference type="EMBL" id="KZ663726">
    <property type="protein sequence ID" value="PPS10421.1"/>
    <property type="molecule type" value="Genomic_DNA"/>
</dbReference>
<feature type="region of interest" description="Disordered" evidence="1">
    <location>
        <begin position="143"/>
        <end position="165"/>
    </location>
</feature>
<evidence type="ECO:0000313" key="2">
    <source>
        <dbReference type="EMBL" id="PPS10421.1"/>
    </source>
</evidence>
<proteinExistence type="predicted"/>
<dbReference type="AlphaFoldDB" id="A0A2P5Y4F5"/>
<feature type="region of interest" description="Disordered" evidence="1">
    <location>
        <begin position="178"/>
        <end position="225"/>
    </location>
</feature>
<protein>
    <submittedName>
        <fullName evidence="2">Uncharacterized protein</fullName>
    </submittedName>
</protein>